<dbReference type="NCBIfam" id="TIGR02937">
    <property type="entry name" value="sigma70-ECF"/>
    <property type="match status" value="1"/>
</dbReference>
<dbReference type="SUPFAM" id="SSF88946">
    <property type="entry name" value="Sigma2 domain of RNA polymerase sigma factors"/>
    <property type="match status" value="1"/>
</dbReference>
<dbReference type="OrthoDB" id="764811at2"/>
<protein>
    <submittedName>
        <fullName evidence="7">RNA polymerase sigma-70 factor</fullName>
    </submittedName>
</protein>
<dbReference type="Proteomes" id="UP000305398">
    <property type="component" value="Chromosome"/>
</dbReference>
<feature type="domain" description="RNA polymerase sigma factor 70 region 4 type 2" evidence="6">
    <location>
        <begin position="135"/>
        <end position="184"/>
    </location>
</feature>
<dbReference type="Gene3D" id="1.10.1740.10">
    <property type="match status" value="1"/>
</dbReference>
<keyword evidence="2" id="KW-0805">Transcription regulation</keyword>
<evidence type="ECO:0000313" key="8">
    <source>
        <dbReference type="Proteomes" id="UP000305398"/>
    </source>
</evidence>
<dbReference type="InterPro" id="IPR014284">
    <property type="entry name" value="RNA_pol_sigma-70_dom"/>
</dbReference>
<dbReference type="KEGG" id="hyj:FHG12_16715"/>
<dbReference type="InterPro" id="IPR013324">
    <property type="entry name" value="RNA_pol_sigma_r3/r4-like"/>
</dbReference>
<dbReference type="NCBIfam" id="TIGR02985">
    <property type="entry name" value="Sig70_bacteroi1"/>
    <property type="match status" value="1"/>
</dbReference>
<dbReference type="PANTHER" id="PTHR43133">
    <property type="entry name" value="RNA POLYMERASE ECF-TYPE SIGMA FACTO"/>
    <property type="match status" value="1"/>
</dbReference>
<dbReference type="Gene3D" id="1.10.10.10">
    <property type="entry name" value="Winged helix-like DNA-binding domain superfamily/Winged helix DNA-binding domain"/>
    <property type="match status" value="1"/>
</dbReference>
<name>A0A5B8A2U7_9BACT</name>
<feature type="domain" description="RNA polymerase sigma-70 region 2" evidence="5">
    <location>
        <begin position="37"/>
        <end position="103"/>
    </location>
</feature>
<gene>
    <name evidence="7" type="ORF">FHG12_16715</name>
</gene>
<dbReference type="PANTHER" id="PTHR43133:SF46">
    <property type="entry name" value="RNA POLYMERASE SIGMA-70 FACTOR ECF SUBFAMILY"/>
    <property type="match status" value="1"/>
</dbReference>
<dbReference type="InterPro" id="IPR039425">
    <property type="entry name" value="RNA_pol_sigma-70-like"/>
</dbReference>
<dbReference type="GO" id="GO:0016987">
    <property type="term" value="F:sigma factor activity"/>
    <property type="evidence" value="ECO:0007669"/>
    <property type="project" value="UniProtKB-KW"/>
</dbReference>
<proteinExistence type="inferred from homology"/>
<evidence type="ECO:0000256" key="4">
    <source>
        <dbReference type="ARBA" id="ARBA00023163"/>
    </source>
</evidence>
<dbReference type="InterPro" id="IPR007627">
    <property type="entry name" value="RNA_pol_sigma70_r2"/>
</dbReference>
<accession>A0A5B8A2U7</accession>
<evidence type="ECO:0000313" key="7">
    <source>
        <dbReference type="EMBL" id="QDA61638.1"/>
    </source>
</evidence>
<dbReference type="Pfam" id="PF04542">
    <property type="entry name" value="Sigma70_r2"/>
    <property type="match status" value="1"/>
</dbReference>
<evidence type="ECO:0000256" key="2">
    <source>
        <dbReference type="ARBA" id="ARBA00023015"/>
    </source>
</evidence>
<dbReference type="InterPro" id="IPR036388">
    <property type="entry name" value="WH-like_DNA-bd_sf"/>
</dbReference>
<keyword evidence="4" id="KW-0804">Transcription</keyword>
<dbReference type="CDD" id="cd06171">
    <property type="entry name" value="Sigma70_r4"/>
    <property type="match status" value="1"/>
</dbReference>
<dbReference type="EMBL" id="CP040896">
    <property type="protein sequence ID" value="QDA61638.1"/>
    <property type="molecule type" value="Genomic_DNA"/>
</dbReference>
<dbReference type="GO" id="GO:0006352">
    <property type="term" value="P:DNA-templated transcription initiation"/>
    <property type="evidence" value="ECO:0007669"/>
    <property type="project" value="InterPro"/>
</dbReference>
<evidence type="ECO:0000259" key="6">
    <source>
        <dbReference type="Pfam" id="PF08281"/>
    </source>
</evidence>
<dbReference type="AlphaFoldDB" id="A0A5B8A2U7"/>
<keyword evidence="8" id="KW-1185">Reference proteome</keyword>
<dbReference type="InterPro" id="IPR014327">
    <property type="entry name" value="RNA_pol_sigma70_bacteroid"/>
</dbReference>
<dbReference type="InterPro" id="IPR013325">
    <property type="entry name" value="RNA_pol_sigma_r2"/>
</dbReference>
<reference evidence="7 8" key="1">
    <citation type="submission" date="2019-06" db="EMBL/GenBank/DDBJ databases">
        <authorList>
            <person name="Srinivasan S."/>
        </authorList>
    </citation>
    <scope>NUCLEOTIDE SEQUENCE [LARGE SCALE GENOMIC DNA]</scope>
    <source>
        <strain evidence="7 8">17J68-5</strain>
    </source>
</reference>
<dbReference type="InterPro" id="IPR013249">
    <property type="entry name" value="RNA_pol_sigma70_r4_t2"/>
</dbReference>
<sequence>MRPPSHPLLHLKVAREFSDSDCLARLRAGDDQAFDLLFQQFAPGLCRFAFQHLKSHAEAEEIVQECFLKLWQRRHQLEENTIFKGYLYQAAYHGILNQLRRQQYWAFEDIAPNTLFAEASTIDSIEYQELEKLYKAALEQLPPKRRQIFTLSRQEGLSYTKIAQTLNISVKSVETQMAHALKFLRSYFRSHGTILTMVLMLLSTIGRK</sequence>
<dbReference type="SUPFAM" id="SSF88659">
    <property type="entry name" value="Sigma3 and sigma4 domains of RNA polymerase sigma factors"/>
    <property type="match status" value="1"/>
</dbReference>
<evidence type="ECO:0000259" key="5">
    <source>
        <dbReference type="Pfam" id="PF04542"/>
    </source>
</evidence>
<dbReference type="Pfam" id="PF08281">
    <property type="entry name" value="Sigma70_r4_2"/>
    <property type="match status" value="1"/>
</dbReference>
<keyword evidence="3" id="KW-0731">Sigma factor</keyword>
<evidence type="ECO:0000256" key="1">
    <source>
        <dbReference type="ARBA" id="ARBA00010641"/>
    </source>
</evidence>
<dbReference type="GO" id="GO:0003677">
    <property type="term" value="F:DNA binding"/>
    <property type="evidence" value="ECO:0007669"/>
    <property type="project" value="InterPro"/>
</dbReference>
<evidence type="ECO:0000256" key="3">
    <source>
        <dbReference type="ARBA" id="ARBA00023082"/>
    </source>
</evidence>
<organism evidence="7 8">
    <name type="scientific">Hymenobacter jejuensis</name>
    <dbReference type="NCBI Taxonomy" id="2502781"/>
    <lineage>
        <taxon>Bacteria</taxon>
        <taxon>Pseudomonadati</taxon>
        <taxon>Bacteroidota</taxon>
        <taxon>Cytophagia</taxon>
        <taxon>Cytophagales</taxon>
        <taxon>Hymenobacteraceae</taxon>
        <taxon>Hymenobacter</taxon>
    </lineage>
</organism>
<comment type="similarity">
    <text evidence="1">Belongs to the sigma-70 factor family. ECF subfamily.</text>
</comment>